<proteinExistence type="predicted"/>
<organism evidence="1 2">
    <name type="scientific">Sporomusa malonica</name>
    <dbReference type="NCBI Taxonomy" id="112901"/>
    <lineage>
        <taxon>Bacteria</taxon>
        <taxon>Bacillati</taxon>
        <taxon>Bacillota</taxon>
        <taxon>Negativicutes</taxon>
        <taxon>Selenomonadales</taxon>
        <taxon>Sporomusaceae</taxon>
        <taxon>Sporomusa</taxon>
    </lineage>
</organism>
<dbReference type="STRING" id="112901.SAMN04488500_101375"/>
<reference evidence="1 2" key="1">
    <citation type="submission" date="2017-04" db="EMBL/GenBank/DDBJ databases">
        <authorList>
            <person name="Afonso C.L."/>
            <person name="Miller P.J."/>
            <person name="Scott M.A."/>
            <person name="Spackman E."/>
            <person name="Goraichik I."/>
            <person name="Dimitrov K.M."/>
            <person name="Suarez D.L."/>
            <person name="Swayne D.E."/>
        </authorList>
    </citation>
    <scope>NUCLEOTIDE SEQUENCE [LARGE SCALE GENOMIC DNA]</scope>
    <source>
        <strain evidence="1 2">DSM 5090</strain>
    </source>
</reference>
<dbReference type="AlphaFoldDB" id="A0A1W1YID7"/>
<dbReference type="OrthoDB" id="368187at2"/>
<evidence type="ECO:0000313" key="2">
    <source>
        <dbReference type="Proteomes" id="UP000192738"/>
    </source>
</evidence>
<dbReference type="Proteomes" id="UP000192738">
    <property type="component" value="Unassembled WGS sequence"/>
</dbReference>
<gene>
    <name evidence="1" type="ORF">SAMN04488500_101375</name>
</gene>
<dbReference type="RefSeq" id="WP_084573879.1">
    <property type="nucleotide sequence ID" value="NZ_CP155572.1"/>
</dbReference>
<dbReference type="InterPro" id="IPR017587">
    <property type="entry name" value="YqeC"/>
</dbReference>
<evidence type="ECO:0000313" key="1">
    <source>
        <dbReference type="EMBL" id="SMC35571.1"/>
    </source>
</evidence>
<accession>A0A1W1YID7</accession>
<sequence length="251" mass="26176">MLWDALKISQPSVVACVGAGGKTSLIQSLAAAASVRGWPALVTATTKMFYSQVDGYGLVVADEYSVGITEVANVLQTGKTAAWFAGRDGEKVLGVPLAWIDSMAADIPNACILIEADGARRSLLKAPAAHEPLIPACTTATVGVLNMGAIGQSLAETNTHRLSLVSNIIKKQAGETIEWLDLALLAAHGQGIFQYARGTKVLLLSGAADMAARLAAKQIAGYSKLAGIGIARVVVTQGYGRAMRPIEVYEL</sequence>
<dbReference type="NCBIfam" id="TIGR03172">
    <property type="entry name" value="selenium cofactor biosynthesis protein YqeC"/>
    <property type="match status" value="1"/>
</dbReference>
<protein>
    <submittedName>
        <fullName evidence="1">Probable selenium-dependent hydroxylase accessory protein YqeC</fullName>
    </submittedName>
</protein>
<dbReference type="EMBL" id="FWXI01000001">
    <property type="protein sequence ID" value="SMC35571.1"/>
    <property type="molecule type" value="Genomic_DNA"/>
</dbReference>
<keyword evidence="2" id="KW-1185">Reference proteome</keyword>
<name>A0A1W1YID7_9FIRM</name>
<dbReference type="Pfam" id="PF19842">
    <property type="entry name" value="YqeC"/>
    <property type="match status" value="1"/>
</dbReference>